<dbReference type="AlphaFoldDB" id="A0A9K3CW13"/>
<dbReference type="Proteomes" id="UP000265618">
    <property type="component" value="Unassembled WGS sequence"/>
</dbReference>
<dbReference type="PANTHER" id="PTHR33538">
    <property type="entry name" value="PROTEIN GAMETE EXPRESSED 1"/>
    <property type="match status" value="1"/>
</dbReference>
<organism evidence="1 2">
    <name type="scientific">Kipferlia bialata</name>
    <dbReference type="NCBI Taxonomy" id="797122"/>
    <lineage>
        <taxon>Eukaryota</taxon>
        <taxon>Metamonada</taxon>
        <taxon>Carpediemonas-like organisms</taxon>
        <taxon>Kipferlia</taxon>
    </lineage>
</organism>
<dbReference type="PANTHER" id="PTHR33538:SF2">
    <property type="entry name" value="PROTEIN GAMETE EXPRESSED 1"/>
    <property type="match status" value="1"/>
</dbReference>
<keyword evidence="2" id="KW-1185">Reference proteome</keyword>
<evidence type="ECO:0000313" key="1">
    <source>
        <dbReference type="EMBL" id="GIQ82624.1"/>
    </source>
</evidence>
<sequence length="436" mass="47091">MWIVVQVLEETCSAMFRGEDDAKHIIALSMTACQLGAAGQPMPCDLQRVLDLSSSVRDISLTTLGQSEETERNRAELTLSVSQCLSDLYTSPTGYLVYNSHLSTVGQVCFYVAHDAFNDRVSAVADQALQTAAELSQSIQTSVSDLRDSVSDGMAGLALQAQLTAQQMGDQLGDLNNRASEISTQQAVIVDMQQGVISLIEETLDGAIQTALEHLIGIQDITLGLHGSMASMQSQLQIDKAELVALHREGIEQRRALLEDQSELLQMSRQHRDAMAELDKDTAVVSARINNIEDGIDSAAKVLSDMRESAEETSETTVKILKAQEAVGQLMSVLPFVTMSGPLVYMTIGAVTEASTRQALAASVLFSLDVGATDTEWTPFVGTNRMFLLDACVWSVRLIFTLGGLSALLRSAGVVSGENRVTGWDVDVIRRAMGKE</sequence>
<comment type="caution">
    <text evidence="1">The sequence shown here is derived from an EMBL/GenBank/DDBJ whole genome shotgun (WGS) entry which is preliminary data.</text>
</comment>
<evidence type="ECO:0000313" key="2">
    <source>
        <dbReference type="Proteomes" id="UP000265618"/>
    </source>
</evidence>
<dbReference type="EMBL" id="BDIP01000758">
    <property type="protein sequence ID" value="GIQ82624.1"/>
    <property type="molecule type" value="Genomic_DNA"/>
</dbReference>
<proteinExistence type="predicted"/>
<reference evidence="1 2" key="1">
    <citation type="journal article" date="2018" name="PLoS ONE">
        <title>The draft genome of Kipferlia bialata reveals reductive genome evolution in fornicate parasites.</title>
        <authorList>
            <person name="Tanifuji G."/>
            <person name="Takabayashi S."/>
            <person name="Kume K."/>
            <person name="Takagi M."/>
            <person name="Nakayama T."/>
            <person name="Kamikawa R."/>
            <person name="Inagaki Y."/>
            <person name="Hashimoto T."/>
        </authorList>
    </citation>
    <scope>NUCLEOTIDE SEQUENCE [LARGE SCALE GENOMIC DNA]</scope>
    <source>
        <strain evidence="1">NY0173</strain>
    </source>
</reference>
<accession>A0A9K3CW13</accession>
<name>A0A9K3CW13_9EUKA</name>
<dbReference type="InterPro" id="IPR040346">
    <property type="entry name" value="GEX1/Brambleberry"/>
</dbReference>
<gene>
    <name evidence="1" type="ORF">KIPB_003792</name>
</gene>
<protein>
    <submittedName>
        <fullName evidence="1">Uncharacterized protein</fullName>
    </submittedName>
</protein>